<reference evidence="8 9" key="1">
    <citation type="journal article" date="2009" name="Stand. Genomic Sci.">
        <title>Complete genome sequence of Stackebrandtia nassauensis type strain (LLR-40K-21).</title>
        <authorList>
            <person name="Munk C."/>
            <person name="Lapidus A."/>
            <person name="Copeland A."/>
            <person name="Jando M."/>
            <person name="Mayilraj S."/>
            <person name="Glavina Del Rio T."/>
            <person name="Nolan M."/>
            <person name="Chen F."/>
            <person name="Lucas S."/>
            <person name="Tice H."/>
            <person name="Cheng J.F."/>
            <person name="Han C."/>
            <person name="Detter J.C."/>
            <person name="Bruce D."/>
            <person name="Goodwin L."/>
            <person name="Chain P."/>
            <person name="Pitluck S."/>
            <person name="Goker M."/>
            <person name="Ovchinikova G."/>
            <person name="Pati A."/>
            <person name="Ivanova N."/>
            <person name="Mavromatis K."/>
            <person name="Chen A."/>
            <person name="Palaniappan K."/>
            <person name="Land M."/>
            <person name="Hauser L."/>
            <person name="Chang Y.J."/>
            <person name="Jeffries C.D."/>
            <person name="Bristow J."/>
            <person name="Eisen J.A."/>
            <person name="Markowitz V."/>
            <person name="Hugenholtz P."/>
            <person name="Kyrpides N.C."/>
            <person name="Klenk H.P."/>
        </authorList>
    </citation>
    <scope>NUCLEOTIDE SEQUENCE [LARGE SCALE GENOMIC DNA]</scope>
    <source>
        <strain evidence="9">DSM 44728 / CIP 108903 / NRRL B-16338 / NBRC 102104 / LLR-40K-21</strain>
    </source>
</reference>
<keyword evidence="2 4" id="KW-0663">Pyridoxal phosphate</keyword>
<feature type="active site" description="Proton acceptor; specific for D-alanine" evidence="4">
    <location>
        <position position="34"/>
    </location>
</feature>
<dbReference type="SUPFAM" id="SSF50621">
    <property type="entry name" value="Alanine racemase C-terminal domain-like"/>
    <property type="match status" value="1"/>
</dbReference>
<evidence type="ECO:0000259" key="7">
    <source>
        <dbReference type="SMART" id="SM01005"/>
    </source>
</evidence>
<dbReference type="Proteomes" id="UP000000844">
    <property type="component" value="Chromosome"/>
</dbReference>
<dbReference type="SUPFAM" id="SSF51419">
    <property type="entry name" value="PLP-binding barrel"/>
    <property type="match status" value="1"/>
</dbReference>
<dbReference type="eggNOG" id="COG0787">
    <property type="taxonomic scope" value="Bacteria"/>
</dbReference>
<comment type="catalytic activity">
    <reaction evidence="4">
        <text>L-alanine = D-alanine</text>
        <dbReference type="Rhea" id="RHEA:20249"/>
        <dbReference type="ChEBI" id="CHEBI:57416"/>
        <dbReference type="ChEBI" id="CHEBI:57972"/>
        <dbReference type="EC" id="5.1.1.1"/>
    </reaction>
</comment>
<dbReference type="Gene3D" id="3.20.20.10">
    <property type="entry name" value="Alanine racemase"/>
    <property type="match status" value="1"/>
</dbReference>
<evidence type="ECO:0000313" key="8">
    <source>
        <dbReference type="EMBL" id="ADD40273.1"/>
    </source>
</evidence>
<dbReference type="AlphaFoldDB" id="D3Q5X4"/>
<dbReference type="GO" id="GO:0009252">
    <property type="term" value="P:peptidoglycan biosynthetic process"/>
    <property type="evidence" value="ECO:0007669"/>
    <property type="project" value="TreeGrafter"/>
</dbReference>
<dbReference type="NCBIfam" id="TIGR00492">
    <property type="entry name" value="alr"/>
    <property type="match status" value="1"/>
</dbReference>
<evidence type="ECO:0000256" key="2">
    <source>
        <dbReference type="ARBA" id="ARBA00022898"/>
    </source>
</evidence>
<comment type="similarity">
    <text evidence="4">Belongs to the alanine racemase family.</text>
</comment>
<dbReference type="InterPro" id="IPR011079">
    <property type="entry name" value="Ala_racemase_C"/>
</dbReference>
<dbReference type="GO" id="GO:0005829">
    <property type="term" value="C:cytosol"/>
    <property type="evidence" value="ECO:0007669"/>
    <property type="project" value="TreeGrafter"/>
</dbReference>
<dbReference type="GO" id="GO:0008784">
    <property type="term" value="F:alanine racemase activity"/>
    <property type="evidence" value="ECO:0007669"/>
    <property type="project" value="UniProtKB-UniRule"/>
</dbReference>
<evidence type="ECO:0000313" key="9">
    <source>
        <dbReference type="Proteomes" id="UP000000844"/>
    </source>
</evidence>
<feature type="active site" description="Proton acceptor; specific for L-alanine" evidence="4">
    <location>
        <position position="259"/>
    </location>
</feature>
<dbReference type="SMART" id="SM01005">
    <property type="entry name" value="Ala_racemase_C"/>
    <property type="match status" value="1"/>
</dbReference>
<evidence type="ECO:0000256" key="6">
    <source>
        <dbReference type="PIRSR" id="PIRSR600821-52"/>
    </source>
</evidence>
<feature type="modified residue" description="N6-(pyridoxal phosphate)lysine" evidence="4 5">
    <location>
        <position position="34"/>
    </location>
</feature>
<dbReference type="InterPro" id="IPR001608">
    <property type="entry name" value="Ala_racemase_N"/>
</dbReference>
<dbReference type="Pfam" id="PF00842">
    <property type="entry name" value="Ala_racemase_C"/>
    <property type="match status" value="1"/>
</dbReference>
<dbReference type="RefSeq" id="WP_013015844.1">
    <property type="nucleotide sequence ID" value="NC_013947.1"/>
</dbReference>
<protein>
    <recommendedName>
        <fullName evidence="4">Alanine racemase</fullName>
        <ecNumber evidence="4">5.1.1.1</ecNumber>
    </recommendedName>
</protein>
<dbReference type="FunFam" id="3.20.20.10:FF:000002">
    <property type="entry name" value="Alanine racemase"/>
    <property type="match status" value="1"/>
</dbReference>
<evidence type="ECO:0000256" key="1">
    <source>
        <dbReference type="ARBA" id="ARBA00001933"/>
    </source>
</evidence>
<dbReference type="GO" id="GO:0030170">
    <property type="term" value="F:pyridoxal phosphate binding"/>
    <property type="evidence" value="ECO:0007669"/>
    <property type="project" value="UniProtKB-UniRule"/>
</dbReference>
<keyword evidence="9" id="KW-1185">Reference proteome</keyword>
<comment type="cofactor">
    <cofactor evidence="1 4 5">
        <name>pyridoxal 5'-phosphate</name>
        <dbReference type="ChEBI" id="CHEBI:597326"/>
    </cofactor>
</comment>
<evidence type="ECO:0000256" key="5">
    <source>
        <dbReference type="PIRSR" id="PIRSR600821-50"/>
    </source>
</evidence>
<evidence type="ECO:0000256" key="4">
    <source>
        <dbReference type="HAMAP-Rule" id="MF_01201"/>
    </source>
</evidence>
<dbReference type="HOGENOM" id="CLU_028393_0_0_11"/>
<dbReference type="PANTHER" id="PTHR30511">
    <property type="entry name" value="ALANINE RACEMASE"/>
    <property type="match status" value="1"/>
</dbReference>
<dbReference type="HAMAP" id="MF_01201">
    <property type="entry name" value="Ala_racemase"/>
    <property type="match status" value="1"/>
</dbReference>
<sequence length="366" mass="38676">MSFQAEAVVDLGTIAANVEALAGRTSAAVMPALKANGYGHGLVPAARACLDGGASRLGVATLDEAMELRNSGVAAPILAWLVAPGLDLAAAVDADIELAVASREQLSAVADAGARHPARIHLKADTGMGRGGAPRAEWQTLVDLAAKAQADGRIEIVGAFSHLACADEPGNPLTQSQDDNFRDFLDLLWAADVQPQWQHLANSAGLLAHPDTHYNLVRPGIAVYGYPPVATEAPLRPAMTLRARVVLVKTLPAGHGIGYGHTYVTKRPTRVAIVPLGYADGIPRSTSNRAEVLVGGRRCPIRGRVSMDQVVVEVDEGDVRAGDVVEFFGDGDITAEDWATWHDTISYEILTSIGPRIPRRYVGKNT</sequence>
<dbReference type="InterPro" id="IPR009006">
    <property type="entry name" value="Ala_racemase/Decarboxylase_C"/>
</dbReference>
<name>D3Q5X4_STANL</name>
<dbReference type="Gene3D" id="2.40.37.10">
    <property type="entry name" value="Lyase, Ornithine Decarboxylase, Chain A, domain 1"/>
    <property type="match status" value="1"/>
</dbReference>
<accession>D3Q5X4</accession>
<dbReference type="EMBL" id="CP001778">
    <property type="protein sequence ID" value="ADD40273.1"/>
    <property type="molecule type" value="Genomic_DNA"/>
</dbReference>
<dbReference type="GO" id="GO:0030632">
    <property type="term" value="P:D-alanine biosynthetic process"/>
    <property type="evidence" value="ECO:0007669"/>
    <property type="project" value="UniProtKB-UniRule"/>
</dbReference>
<comment type="pathway">
    <text evidence="4">Amino-acid biosynthesis; D-alanine biosynthesis; D-alanine from L-alanine: step 1/1.</text>
</comment>
<dbReference type="InterPro" id="IPR000821">
    <property type="entry name" value="Ala_racemase"/>
</dbReference>
<evidence type="ECO:0000256" key="3">
    <source>
        <dbReference type="ARBA" id="ARBA00023235"/>
    </source>
</evidence>
<proteinExistence type="inferred from homology"/>
<dbReference type="CDD" id="cd00430">
    <property type="entry name" value="PLPDE_III_AR"/>
    <property type="match status" value="1"/>
</dbReference>
<dbReference type="Pfam" id="PF01168">
    <property type="entry name" value="Ala_racemase_N"/>
    <property type="match status" value="1"/>
</dbReference>
<organism evidence="8 9">
    <name type="scientific">Stackebrandtia nassauensis (strain DSM 44728 / CIP 108903 / NRRL B-16338 / NBRC 102104 / LLR-40K-21)</name>
    <dbReference type="NCBI Taxonomy" id="446470"/>
    <lineage>
        <taxon>Bacteria</taxon>
        <taxon>Bacillati</taxon>
        <taxon>Actinomycetota</taxon>
        <taxon>Actinomycetes</taxon>
        <taxon>Glycomycetales</taxon>
        <taxon>Glycomycetaceae</taxon>
        <taxon>Stackebrandtia</taxon>
    </lineage>
</organism>
<gene>
    <name evidence="8" type="ordered locus">Snas_0559</name>
</gene>
<dbReference type="OrthoDB" id="9813814at2"/>
<dbReference type="PANTHER" id="PTHR30511:SF0">
    <property type="entry name" value="ALANINE RACEMASE, CATABOLIC-RELATED"/>
    <property type="match status" value="1"/>
</dbReference>
<dbReference type="PRINTS" id="PR00992">
    <property type="entry name" value="ALARACEMASE"/>
</dbReference>
<dbReference type="KEGG" id="sna:Snas_0559"/>
<keyword evidence="3 4" id="KW-0413">Isomerase</keyword>
<comment type="function">
    <text evidence="4">Catalyzes the interconversion of L-alanine and D-alanine. May also act on other amino acids.</text>
</comment>
<dbReference type="EC" id="5.1.1.1" evidence="4"/>
<dbReference type="STRING" id="446470.Snas_0559"/>
<feature type="binding site" evidence="4 6">
    <location>
        <position position="130"/>
    </location>
    <ligand>
        <name>substrate</name>
    </ligand>
</feature>
<feature type="binding site" evidence="4 6">
    <location>
        <position position="307"/>
    </location>
    <ligand>
        <name>substrate</name>
    </ligand>
</feature>
<dbReference type="InterPro" id="IPR029066">
    <property type="entry name" value="PLP-binding_barrel"/>
</dbReference>
<feature type="domain" description="Alanine racemase C-terminal" evidence="7">
    <location>
        <begin position="238"/>
        <end position="362"/>
    </location>
</feature>
<dbReference type="UniPathway" id="UPA00042">
    <property type="reaction ID" value="UER00497"/>
</dbReference>